<gene>
    <name evidence="1" type="ORF">GSY69_07310</name>
</gene>
<dbReference type="Proteomes" id="UP000469215">
    <property type="component" value="Unassembled WGS sequence"/>
</dbReference>
<keyword evidence="2" id="KW-1185">Reference proteome</keyword>
<dbReference type="AlphaFoldDB" id="A0A6N9H7B8"/>
<comment type="caution">
    <text evidence="1">The sequence shown here is derived from an EMBL/GenBank/DDBJ whole genome shotgun (WGS) entry which is preliminary data.</text>
</comment>
<organism evidence="1 2">
    <name type="scientific">Brevibacterium rongguiense</name>
    <dbReference type="NCBI Taxonomy" id="2695267"/>
    <lineage>
        <taxon>Bacteria</taxon>
        <taxon>Bacillati</taxon>
        <taxon>Actinomycetota</taxon>
        <taxon>Actinomycetes</taxon>
        <taxon>Micrococcales</taxon>
        <taxon>Brevibacteriaceae</taxon>
        <taxon>Brevibacterium</taxon>
    </lineage>
</organism>
<reference evidence="1 2" key="1">
    <citation type="submission" date="2020-01" db="EMBL/GenBank/DDBJ databases">
        <authorList>
            <person name="Deng T."/>
        </authorList>
    </citation>
    <scope>NUCLEOTIDE SEQUENCE [LARGE SCALE GENOMIC DNA]</scope>
    <source>
        <strain evidence="1 2">5221</strain>
    </source>
</reference>
<dbReference type="EMBL" id="WWEQ01000024">
    <property type="protein sequence ID" value="MYM19781.1"/>
    <property type="molecule type" value="Genomic_DNA"/>
</dbReference>
<dbReference type="RefSeq" id="WP_160953208.1">
    <property type="nucleotide sequence ID" value="NZ_WWEQ01000024.1"/>
</dbReference>
<evidence type="ECO:0000313" key="2">
    <source>
        <dbReference type="Proteomes" id="UP000469215"/>
    </source>
</evidence>
<sequence length="53" mass="5517">MATSTLRNGKAVWVAKKSGALKKAHAGTYRATVRVTVVGGAKMSAATTVRVTR</sequence>
<proteinExistence type="predicted"/>
<protein>
    <submittedName>
        <fullName evidence="1">Uncharacterized protein</fullName>
    </submittedName>
</protein>
<name>A0A6N9H7B8_9MICO</name>
<accession>A0A6N9H7B8</accession>
<evidence type="ECO:0000313" key="1">
    <source>
        <dbReference type="EMBL" id="MYM19781.1"/>
    </source>
</evidence>